<accession>A0AAV4F6U1</accession>
<evidence type="ECO:0000313" key="2">
    <source>
        <dbReference type="Proteomes" id="UP000762676"/>
    </source>
</evidence>
<gene>
    <name evidence="1" type="ORF">ElyMa_000284200</name>
</gene>
<proteinExistence type="predicted"/>
<sequence length="93" mass="10339">GLFHRLQAQTILWSQERGGRDLSVHAGLVRVFVDSDHDLALDMCSHHLHRLKVLVMHVKDKEATSSKRNSAPAPETVAKVSGLGCILTQQFEL</sequence>
<dbReference type="AlphaFoldDB" id="A0AAV4F6U1"/>
<reference evidence="1 2" key="1">
    <citation type="journal article" date="2021" name="Elife">
        <title>Chloroplast acquisition without the gene transfer in kleptoplastic sea slugs, Plakobranchus ocellatus.</title>
        <authorList>
            <person name="Maeda T."/>
            <person name="Takahashi S."/>
            <person name="Yoshida T."/>
            <person name="Shimamura S."/>
            <person name="Takaki Y."/>
            <person name="Nagai Y."/>
            <person name="Toyoda A."/>
            <person name="Suzuki Y."/>
            <person name="Arimoto A."/>
            <person name="Ishii H."/>
            <person name="Satoh N."/>
            <person name="Nishiyama T."/>
            <person name="Hasebe M."/>
            <person name="Maruyama T."/>
            <person name="Minagawa J."/>
            <person name="Obokata J."/>
            <person name="Shigenobu S."/>
        </authorList>
    </citation>
    <scope>NUCLEOTIDE SEQUENCE [LARGE SCALE GENOMIC DNA]</scope>
</reference>
<organism evidence="1 2">
    <name type="scientific">Elysia marginata</name>
    <dbReference type="NCBI Taxonomy" id="1093978"/>
    <lineage>
        <taxon>Eukaryota</taxon>
        <taxon>Metazoa</taxon>
        <taxon>Spiralia</taxon>
        <taxon>Lophotrochozoa</taxon>
        <taxon>Mollusca</taxon>
        <taxon>Gastropoda</taxon>
        <taxon>Heterobranchia</taxon>
        <taxon>Euthyneura</taxon>
        <taxon>Panpulmonata</taxon>
        <taxon>Sacoglossa</taxon>
        <taxon>Placobranchoidea</taxon>
        <taxon>Plakobranchidae</taxon>
        <taxon>Elysia</taxon>
    </lineage>
</organism>
<dbReference type="EMBL" id="BMAT01000576">
    <property type="protein sequence ID" value="GFR68730.1"/>
    <property type="molecule type" value="Genomic_DNA"/>
</dbReference>
<dbReference type="Proteomes" id="UP000762676">
    <property type="component" value="Unassembled WGS sequence"/>
</dbReference>
<comment type="caution">
    <text evidence="1">The sequence shown here is derived from an EMBL/GenBank/DDBJ whole genome shotgun (WGS) entry which is preliminary data.</text>
</comment>
<keyword evidence="2" id="KW-1185">Reference proteome</keyword>
<name>A0AAV4F6U1_9GAST</name>
<protein>
    <submittedName>
        <fullName evidence="1">Neuralized PATS1</fullName>
    </submittedName>
</protein>
<evidence type="ECO:0000313" key="1">
    <source>
        <dbReference type="EMBL" id="GFR68730.1"/>
    </source>
</evidence>
<feature type="non-terminal residue" evidence="1">
    <location>
        <position position="1"/>
    </location>
</feature>